<keyword evidence="2" id="KW-1185">Reference proteome</keyword>
<dbReference type="OrthoDB" id="442921at2759"/>
<gene>
    <name evidence="1" type="ORF">FKW44_007175</name>
</gene>
<accession>A0A7T8KEB4</accession>
<proteinExistence type="predicted"/>
<evidence type="ECO:0000313" key="2">
    <source>
        <dbReference type="Proteomes" id="UP000595437"/>
    </source>
</evidence>
<dbReference type="AlphaFoldDB" id="A0A7T8KEB4"/>
<reference evidence="2" key="1">
    <citation type="submission" date="2021-01" db="EMBL/GenBank/DDBJ databases">
        <title>Caligus Genome Assembly.</title>
        <authorList>
            <person name="Gallardo-Escarate C."/>
        </authorList>
    </citation>
    <scope>NUCLEOTIDE SEQUENCE [LARGE SCALE GENOMIC DNA]</scope>
</reference>
<dbReference type="InterPro" id="IPR029071">
    <property type="entry name" value="Ubiquitin-like_domsf"/>
</dbReference>
<dbReference type="Proteomes" id="UP000595437">
    <property type="component" value="Chromosome 4"/>
</dbReference>
<sequence length="156" mass="17727">MNLIECLSSQISVPVDDLRVSLEDRPLDLESPLKTIKVTDIITAFKECRDKVIELKIQDGHSREPKVFSVSESSTIGELLARYTETSEGTLMLDGEKLSKETHLRDIDLEGGECLDYVLPRIQIIEDSPTCPLKTKSSSYYKKTIHKKKMTNYIYS</sequence>
<name>A0A7T8KEB4_CALRO</name>
<protein>
    <submittedName>
        <fullName evidence="1">LOC101895653</fullName>
    </submittedName>
</protein>
<dbReference type="SUPFAM" id="SSF54236">
    <property type="entry name" value="Ubiquitin-like"/>
    <property type="match status" value="1"/>
</dbReference>
<dbReference type="EMBL" id="CP045893">
    <property type="protein sequence ID" value="QQP54362.1"/>
    <property type="molecule type" value="Genomic_DNA"/>
</dbReference>
<dbReference type="Gene3D" id="3.10.20.90">
    <property type="entry name" value="Phosphatidylinositol 3-kinase Catalytic Subunit, Chain A, domain 1"/>
    <property type="match status" value="1"/>
</dbReference>
<organism evidence="1 2">
    <name type="scientific">Caligus rogercresseyi</name>
    <name type="common">Sea louse</name>
    <dbReference type="NCBI Taxonomy" id="217165"/>
    <lineage>
        <taxon>Eukaryota</taxon>
        <taxon>Metazoa</taxon>
        <taxon>Ecdysozoa</taxon>
        <taxon>Arthropoda</taxon>
        <taxon>Crustacea</taxon>
        <taxon>Multicrustacea</taxon>
        <taxon>Hexanauplia</taxon>
        <taxon>Copepoda</taxon>
        <taxon>Siphonostomatoida</taxon>
        <taxon>Caligidae</taxon>
        <taxon>Caligus</taxon>
    </lineage>
</organism>
<evidence type="ECO:0000313" key="1">
    <source>
        <dbReference type="EMBL" id="QQP54362.1"/>
    </source>
</evidence>